<proteinExistence type="predicted"/>
<keyword evidence="2" id="KW-1185">Reference proteome</keyword>
<protein>
    <submittedName>
        <fullName evidence="1">Uncharacterized protein</fullName>
    </submittedName>
</protein>
<evidence type="ECO:0000313" key="1">
    <source>
        <dbReference type="EMBL" id="KAL5109369.1"/>
    </source>
</evidence>
<name>A0ABR4QI96_9CEST</name>
<gene>
    <name evidence="1" type="ORF">TcWFU_008799</name>
</gene>
<accession>A0ABR4QI96</accession>
<sequence length="226" mass="25699">MQPLCRSLWKRSPEVVVKVEDVEVSLMALANCAREEDSEMRGAFERTARLGASAVKQSQQVVQVGCTEMKSELAIQRRIISCVRRPVCLDFIPKATLCTSQPIPHTCSVVDHHNSPQRIKHPLDLLIAFQMKSALLVIAQGLSLPACERPVAATSCERKYADSRRRGHTDTQLHHHVFQCYPTDFLLSINMRPNCICFVTKRILMFKRLCFTKLKRSSELFIADEF</sequence>
<comment type="caution">
    <text evidence="1">The sequence shown here is derived from an EMBL/GenBank/DDBJ whole genome shotgun (WGS) entry which is preliminary data.</text>
</comment>
<dbReference type="EMBL" id="JAKROA010000003">
    <property type="protein sequence ID" value="KAL5109369.1"/>
    <property type="molecule type" value="Genomic_DNA"/>
</dbReference>
<evidence type="ECO:0000313" key="2">
    <source>
        <dbReference type="Proteomes" id="UP001651158"/>
    </source>
</evidence>
<organism evidence="1 2">
    <name type="scientific">Taenia crassiceps</name>
    <dbReference type="NCBI Taxonomy" id="6207"/>
    <lineage>
        <taxon>Eukaryota</taxon>
        <taxon>Metazoa</taxon>
        <taxon>Spiralia</taxon>
        <taxon>Lophotrochozoa</taxon>
        <taxon>Platyhelminthes</taxon>
        <taxon>Cestoda</taxon>
        <taxon>Eucestoda</taxon>
        <taxon>Cyclophyllidea</taxon>
        <taxon>Taeniidae</taxon>
        <taxon>Taenia</taxon>
    </lineage>
</organism>
<dbReference type="Proteomes" id="UP001651158">
    <property type="component" value="Unassembled WGS sequence"/>
</dbReference>
<reference evidence="1 2" key="1">
    <citation type="journal article" date="2022" name="Front. Cell. Infect. Microbiol.">
        <title>The Genomes of Two Strains of Taenia crassiceps the Animal Model for the Study of Human Cysticercosis.</title>
        <authorList>
            <person name="Bobes R.J."/>
            <person name="Estrada K."/>
            <person name="Rios-Valencia D.G."/>
            <person name="Calderon-Gallegos A."/>
            <person name="de la Torre P."/>
            <person name="Carrero J.C."/>
            <person name="Sanchez-Flores A."/>
            <person name="Laclette J.P."/>
        </authorList>
    </citation>
    <scope>NUCLEOTIDE SEQUENCE [LARGE SCALE GENOMIC DNA]</scope>
    <source>
        <strain evidence="1">WFUcys</strain>
    </source>
</reference>